<dbReference type="EMBL" id="JAEDXU010000003">
    <property type="protein sequence ID" value="MBP1046224.1"/>
    <property type="molecule type" value="Genomic_DNA"/>
</dbReference>
<keyword evidence="2" id="KW-1185">Reference proteome</keyword>
<accession>A0ABS4CKA4</accession>
<sequence>MYHVYLASIEEETFEKICCSENLYLNLAHVENENFSKIAPDDLLFFENSEYVFFKVVAVIQFEELRLESSATVFSINFDPTLSADPVEDWQLLKVKAICKKMSVPWMEILRTTLKEYITTITDGYIPTRPAGSPERIEADEMVTKIYETWGAVERSAFVKEIVPIKNEE</sequence>
<dbReference type="Proteomes" id="UP000673375">
    <property type="component" value="Unassembled WGS sequence"/>
</dbReference>
<gene>
    <name evidence="1" type="ORF">I6N96_08000</name>
</gene>
<organism evidence="1 2">
    <name type="scientific">Enterococcus larvae</name>
    <dbReference type="NCBI Taxonomy" id="2794352"/>
    <lineage>
        <taxon>Bacteria</taxon>
        <taxon>Bacillati</taxon>
        <taxon>Bacillota</taxon>
        <taxon>Bacilli</taxon>
        <taxon>Lactobacillales</taxon>
        <taxon>Enterococcaceae</taxon>
        <taxon>Enterococcus</taxon>
    </lineage>
</organism>
<comment type="caution">
    <text evidence="1">The sequence shown here is derived from an EMBL/GenBank/DDBJ whole genome shotgun (WGS) entry which is preliminary data.</text>
</comment>
<protein>
    <submittedName>
        <fullName evidence="1">Uncharacterized protein</fullName>
    </submittedName>
</protein>
<dbReference type="RefSeq" id="WP_209557040.1">
    <property type="nucleotide sequence ID" value="NZ_JAEDXU010000003.1"/>
</dbReference>
<reference evidence="1 2" key="1">
    <citation type="submission" date="2020-12" db="EMBL/GenBank/DDBJ databases">
        <title>Vagococcus allomyrinae sp. nov. and Enterococcus lavae sp. nov., isolated from the larvae of Allomyrina dichotoma.</title>
        <authorList>
            <person name="Lee S.D."/>
        </authorList>
    </citation>
    <scope>NUCLEOTIDE SEQUENCE [LARGE SCALE GENOMIC DNA]</scope>
    <source>
        <strain evidence="1 2">BWM-S5</strain>
    </source>
</reference>
<name>A0ABS4CKA4_9ENTE</name>
<evidence type="ECO:0000313" key="1">
    <source>
        <dbReference type="EMBL" id="MBP1046224.1"/>
    </source>
</evidence>
<proteinExistence type="predicted"/>
<evidence type="ECO:0000313" key="2">
    <source>
        <dbReference type="Proteomes" id="UP000673375"/>
    </source>
</evidence>